<accession>A0A6S6SGL5</accession>
<organism evidence="1">
    <name type="scientific">uncultured Sulfurovum sp</name>
    <dbReference type="NCBI Taxonomy" id="269237"/>
    <lineage>
        <taxon>Bacteria</taxon>
        <taxon>Pseudomonadati</taxon>
        <taxon>Campylobacterota</taxon>
        <taxon>Epsilonproteobacteria</taxon>
        <taxon>Campylobacterales</taxon>
        <taxon>Sulfurovaceae</taxon>
        <taxon>Sulfurovum</taxon>
        <taxon>environmental samples</taxon>
    </lineage>
</organism>
<proteinExistence type="predicted"/>
<sequence length="210" mass="23526">MLNSKVINKGTKMKNLPENEILNNRKKIYEIFYKKRGMNGRKYTRDYKLCQPTLTSILLGKTLLSSESFNHASPAFKVVKQLDKDGMWIGPIPYGMIKNPLIDFHKGANLGAFSEDGSLVVSNGLINHLKIGSIHDYEEVFLLAAIDAFSSRSGTCTKSDEELSRVTGMNISSIEEEINSLWRSAWLSIKSHNGVRHIKVIEANPAIKAK</sequence>
<dbReference type="EMBL" id="CACVAZ010000033">
    <property type="protein sequence ID" value="CAA6806576.1"/>
    <property type="molecule type" value="Genomic_DNA"/>
</dbReference>
<name>A0A6S6SGL5_9BACT</name>
<gene>
    <name evidence="1" type="ORF">HELGO_WM12439</name>
</gene>
<protein>
    <submittedName>
        <fullName evidence="1">Uncharacterized protein</fullName>
    </submittedName>
</protein>
<reference evidence="1" key="1">
    <citation type="submission" date="2020-01" db="EMBL/GenBank/DDBJ databases">
        <authorList>
            <person name="Meier V. D."/>
            <person name="Meier V D."/>
        </authorList>
    </citation>
    <scope>NUCLEOTIDE SEQUENCE</scope>
    <source>
        <strain evidence="1">HLG_WM_MAG_02</strain>
    </source>
</reference>
<evidence type="ECO:0000313" key="1">
    <source>
        <dbReference type="EMBL" id="CAA6806576.1"/>
    </source>
</evidence>
<dbReference type="AlphaFoldDB" id="A0A6S6SGL5"/>